<organism evidence="2">
    <name type="scientific">Triticum urartu</name>
    <name type="common">Red wild einkorn</name>
    <name type="synonym">Crithodium urartu</name>
    <dbReference type="NCBI Taxonomy" id="4572"/>
    <lineage>
        <taxon>Eukaryota</taxon>
        <taxon>Viridiplantae</taxon>
        <taxon>Streptophyta</taxon>
        <taxon>Embryophyta</taxon>
        <taxon>Tracheophyta</taxon>
        <taxon>Spermatophyta</taxon>
        <taxon>Magnoliopsida</taxon>
        <taxon>Liliopsida</taxon>
        <taxon>Poales</taxon>
        <taxon>Poaceae</taxon>
        <taxon>BOP clade</taxon>
        <taxon>Pooideae</taxon>
        <taxon>Triticodae</taxon>
        <taxon>Triticeae</taxon>
        <taxon>Triticinae</taxon>
        <taxon>Triticum</taxon>
    </lineage>
</organism>
<name>M7YHR5_TRIUA</name>
<sequence>MDLSAAGQAGKHPYHLELASFLTSMPPQDTLLTGEATGKGYVISDAVLEQVYKIMEGKVVTTASLWNIYSIPSKLGKEPVPRLDAICGVKKGDHGHSKFDHVNFFVYYDDVSSARMLFFAEVWESSFQAKRSGPNTSVSLVTQPCTRKSRQVESGVQFIKVYSKSSRKQSKTSFCCPLPHYNPDHPYLGCCDVCEPISSKIAHPPFGNHIGANYKGLGELLEYLNKKLPIYSSTVKIVQVTLEVKITSRTSASEQQSSPLKRSSGYVIQVPQFPSNYEKKLVQMDAQVKDETCDHLSRAQFLHHRQCETSKELWDILEIINEGVSTQKEAHIDTLRAKFN</sequence>
<dbReference type="EMBL" id="KD236971">
    <property type="protein sequence ID" value="EMS49948.1"/>
    <property type="molecule type" value="Genomic_DNA"/>
</dbReference>
<dbReference type="InterPro" id="IPR022059">
    <property type="entry name" value="DUF3615"/>
</dbReference>
<evidence type="ECO:0000313" key="2">
    <source>
        <dbReference type="EMBL" id="EMS49948.1"/>
    </source>
</evidence>
<dbReference type="PANTHER" id="PTHR33120:SF42">
    <property type="entry name" value="OS12G0105000 PROTEIN"/>
    <property type="match status" value="1"/>
</dbReference>
<feature type="domain" description="DUF3615" evidence="1">
    <location>
        <begin position="76"/>
        <end position="128"/>
    </location>
</feature>
<accession>M7YHR5</accession>
<proteinExistence type="predicted"/>
<dbReference type="Pfam" id="PF12274">
    <property type="entry name" value="DUF3615"/>
    <property type="match status" value="1"/>
</dbReference>
<dbReference type="AlphaFoldDB" id="M7YHR5"/>
<dbReference type="PANTHER" id="PTHR33120">
    <property type="entry name" value="EXPRESSED PROTEIN-RELATED"/>
    <property type="match status" value="1"/>
</dbReference>
<reference evidence="2" key="1">
    <citation type="journal article" date="2013" name="Nature">
        <title>Draft genome of the wheat A-genome progenitor Triticum urartu.</title>
        <authorList>
            <person name="Ling H.Q."/>
            <person name="Zhao S."/>
            <person name="Liu D."/>
            <person name="Wang J."/>
            <person name="Sun H."/>
            <person name="Zhang C."/>
            <person name="Fan H."/>
            <person name="Li D."/>
            <person name="Dong L."/>
            <person name="Tao Y."/>
            <person name="Gao C."/>
            <person name="Wu H."/>
            <person name="Li Y."/>
            <person name="Cui Y."/>
            <person name="Guo X."/>
            <person name="Zheng S."/>
            <person name="Wang B."/>
            <person name="Yu K."/>
            <person name="Liang Q."/>
            <person name="Yang W."/>
            <person name="Lou X."/>
            <person name="Chen J."/>
            <person name="Feng M."/>
            <person name="Jian J."/>
            <person name="Zhang X."/>
            <person name="Luo G."/>
            <person name="Jiang Y."/>
            <person name="Liu J."/>
            <person name="Wang Z."/>
            <person name="Sha Y."/>
            <person name="Zhang B."/>
            <person name="Wu H."/>
            <person name="Tang D."/>
            <person name="Shen Q."/>
            <person name="Xue P."/>
            <person name="Zou S."/>
            <person name="Wang X."/>
            <person name="Liu X."/>
            <person name="Wang F."/>
            <person name="Yang Y."/>
            <person name="An X."/>
            <person name="Dong Z."/>
            <person name="Zhang K."/>
            <person name="Zhang X."/>
            <person name="Luo M.C."/>
            <person name="Dvorak J."/>
            <person name="Tong Y."/>
            <person name="Wang J."/>
            <person name="Yang H."/>
            <person name="Li Z."/>
            <person name="Wang D."/>
            <person name="Zhang A."/>
            <person name="Wang J."/>
        </authorList>
    </citation>
    <scope>NUCLEOTIDE SEQUENCE</scope>
</reference>
<protein>
    <recommendedName>
        <fullName evidence="1">DUF3615 domain-containing protein</fullName>
    </recommendedName>
</protein>
<gene>
    <name evidence="2" type="ORF">TRIUR3_19781</name>
</gene>
<evidence type="ECO:0000259" key="1">
    <source>
        <dbReference type="Pfam" id="PF12274"/>
    </source>
</evidence>